<dbReference type="GO" id="GO:0008168">
    <property type="term" value="F:methyltransferase activity"/>
    <property type="evidence" value="ECO:0007669"/>
    <property type="project" value="UniProtKB-KW"/>
</dbReference>
<comment type="caution">
    <text evidence="1">The sequence shown here is derived from an EMBL/GenBank/DDBJ whole genome shotgun (WGS) entry which is preliminary data.</text>
</comment>
<evidence type="ECO:0000313" key="1">
    <source>
        <dbReference type="EMBL" id="MEL0657314.1"/>
    </source>
</evidence>
<evidence type="ECO:0000313" key="2">
    <source>
        <dbReference type="Proteomes" id="UP001371391"/>
    </source>
</evidence>
<sequence length="27" mass="2721">GSESQGIGETCEKLVNNKITIPAFGGA</sequence>
<dbReference type="Proteomes" id="UP001371391">
    <property type="component" value="Unassembled WGS sequence"/>
</dbReference>
<feature type="non-terminal residue" evidence="1">
    <location>
        <position position="1"/>
    </location>
</feature>
<proteinExistence type="predicted"/>
<reference evidence="1 2" key="1">
    <citation type="submission" date="2024-02" db="EMBL/GenBank/DDBJ databases">
        <title>Bacteria isolated from the canopy kelp, Nereocystis luetkeana.</title>
        <authorList>
            <person name="Pfister C.A."/>
            <person name="Younker I.T."/>
            <person name="Light S.H."/>
        </authorList>
    </citation>
    <scope>NUCLEOTIDE SEQUENCE [LARGE SCALE GENOMIC DNA]</scope>
    <source>
        <strain evidence="1 2">TI.1.03</strain>
    </source>
</reference>
<gene>
    <name evidence="1" type="ORF">V6257_20075</name>
</gene>
<dbReference type="EMBL" id="JBAKAW010000040">
    <property type="protein sequence ID" value="MEL0657314.1"/>
    <property type="molecule type" value="Genomic_DNA"/>
</dbReference>
<name>A0ABU9H605_9GAMM</name>
<organism evidence="1 2">
    <name type="scientific">Pseudoalteromonas issachenkonii</name>
    <dbReference type="NCBI Taxonomy" id="152297"/>
    <lineage>
        <taxon>Bacteria</taxon>
        <taxon>Pseudomonadati</taxon>
        <taxon>Pseudomonadota</taxon>
        <taxon>Gammaproteobacteria</taxon>
        <taxon>Alteromonadales</taxon>
        <taxon>Pseudoalteromonadaceae</taxon>
        <taxon>Pseudoalteromonas</taxon>
    </lineage>
</organism>
<accession>A0ABU9H605</accession>
<protein>
    <submittedName>
        <fullName evidence="1">RNA methyltransferase</fullName>
    </submittedName>
</protein>
<keyword evidence="1" id="KW-0808">Transferase</keyword>
<dbReference type="GO" id="GO:0032259">
    <property type="term" value="P:methylation"/>
    <property type="evidence" value="ECO:0007669"/>
    <property type="project" value="UniProtKB-KW"/>
</dbReference>
<keyword evidence="1" id="KW-0489">Methyltransferase</keyword>
<keyword evidence="2" id="KW-1185">Reference proteome</keyword>